<feature type="region of interest" description="Disordered" evidence="2">
    <location>
        <begin position="42"/>
        <end position="82"/>
    </location>
</feature>
<reference evidence="4" key="1">
    <citation type="journal article" date="2019" name="Int. J. Syst. Evol. Microbiol.">
        <title>The Global Catalogue of Microorganisms (GCM) 10K type strain sequencing project: providing services to taxonomists for standard genome sequencing and annotation.</title>
        <authorList>
            <consortium name="The Broad Institute Genomics Platform"/>
            <consortium name="The Broad Institute Genome Sequencing Center for Infectious Disease"/>
            <person name="Wu L."/>
            <person name="Ma J."/>
        </authorList>
    </citation>
    <scope>NUCLEOTIDE SEQUENCE [LARGE SCALE GENOMIC DNA]</scope>
    <source>
        <strain evidence="4">CCM 7327</strain>
    </source>
</reference>
<dbReference type="Proteomes" id="UP000628109">
    <property type="component" value="Unassembled WGS sequence"/>
</dbReference>
<evidence type="ECO:0000256" key="2">
    <source>
        <dbReference type="SAM" id="MobiDB-lite"/>
    </source>
</evidence>
<proteinExistence type="predicted"/>
<accession>A0ABQ1EXV1</accession>
<feature type="coiled-coil region" evidence="1">
    <location>
        <begin position="83"/>
        <end position="121"/>
    </location>
</feature>
<organism evidence="3 4">
    <name type="scientific">Sphingobium fuliginis (strain ATCC 27551)</name>
    <dbReference type="NCBI Taxonomy" id="336203"/>
    <lineage>
        <taxon>Bacteria</taxon>
        <taxon>Pseudomonadati</taxon>
        <taxon>Pseudomonadota</taxon>
        <taxon>Alphaproteobacteria</taxon>
        <taxon>Sphingomonadales</taxon>
        <taxon>Sphingomonadaceae</taxon>
        <taxon>Sphingobium</taxon>
    </lineage>
</organism>
<gene>
    <name evidence="3" type="ORF">GCM10019071_21620</name>
</gene>
<keyword evidence="1" id="KW-0175">Coiled coil</keyword>
<sequence>MKAWGADADLFARGIAERIDDPKLLAEAAEKPGTVIKRARGTAAEHLASADKSMKATPRKAEGRVIPAKPPAKPRPRSSRTALDLAEQKLDDYRRSLEARIAEVEEERARIGTQIAKVRKEGRELTDKFQATIDKACAKYEDALDQCAGRDDRV</sequence>
<feature type="compositionally biased region" description="Basic and acidic residues" evidence="2">
    <location>
        <begin position="48"/>
        <end position="63"/>
    </location>
</feature>
<comment type="caution">
    <text evidence="3">The sequence shown here is derived from an EMBL/GenBank/DDBJ whole genome shotgun (WGS) entry which is preliminary data.</text>
</comment>
<evidence type="ECO:0000313" key="3">
    <source>
        <dbReference type="EMBL" id="GFZ91218.1"/>
    </source>
</evidence>
<evidence type="ECO:0000256" key="1">
    <source>
        <dbReference type="SAM" id="Coils"/>
    </source>
</evidence>
<dbReference type="RefSeq" id="WP_130029990.1">
    <property type="nucleotide sequence ID" value="NZ_BMDU01000004.1"/>
</dbReference>
<dbReference type="EMBL" id="BMDU01000004">
    <property type="protein sequence ID" value="GFZ91218.1"/>
    <property type="molecule type" value="Genomic_DNA"/>
</dbReference>
<protein>
    <recommendedName>
        <fullName evidence="5">KfrA protein</fullName>
    </recommendedName>
</protein>
<keyword evidence="4" id="KW-1185">Reference proteome</keyword>
<evidence type="ECO:0000313" key="4">
    <source>
        <dbReference type="Proteomes" id="UP000628109"/>
    </source>
</evidence>
<name>A0ABQ1EXV1_SPHSA</name>
<evidence type="ECO:0008006" key="5">
    <source>
        <dbReference type="Google" id="ProtNLM"/>
    </source>
</evidence>